<dbReference type="SMART" id="SM00948">
    <property type="entry name" value="Proteasome_A_N"/>
    <property type="match status" value="1"/>
</dbReference>
<dbReference type="NCBIfam" id="NF003075">
    <property type="entry name" value="PRK03996.1"/>
    <property type="match status" value="1"/>
</dbReference>
<evidence type="ECO:0000256" key="7">
    <source>
        <dbReference type="PROSITE-ProRule" id="PRU00808"/>
    </source>
</evidence>
<dbReference type="InterPro" id="IPR033812">
    <property type="entry name" value="Proteasome_alpha_type_5"/>
</dbReference>
<sequence>MFLMRSEYDRGVNTFNPQGRLFQVEYAIEAIKLGSTAVGIQTPDGVVLAVEKRLTSSLLDPSSVEKIMEIDSHIGCAMSGLTADARTLVEHARVETQHHRFTYNEPMGVESCTQAVCDLALRFGENAEDSDEEDSGSAMSRPFGVALLIAGVDENGPALYHTDPSGTFTKYEAKAIGAGSEGAQTTLQEEYNKSMFLTQAEDLAISILKQAMEEKINSTNVEIASITVQNPVFTVYSKEQLEQIINRVANK</sequence>
<evidence type="ECO:0000256" key="4">
    <source>
        <dbReference type="ARBA" id="ARBA00022490"/>
    </source>
</evidence>
<dbReference type="CDD" id="cd03753">
    <property type="entry name" value="proteasome_alpha_type_5"/>
    <property type="match status" value="1"/>
</dbReference>
<evidence type="ECO:0000313" key="9">
    <source>
        <dbReference type="EMBL" id="KAG2383365.1"/>
    </source>
</evidence>
<organism evidence="9 10">
    <name type="scientific">Naegleria lovaniensis</name>
    <name type="common">Amoeba</name>
    <dbReference type="NCBI Taxonomy" id="51637"/>
    <lineage>
        <taxon>Eukaryota</taxon>
        <taxon>Discoba</taxon>
        <taxon>Heterolobosea</taxon>
        <taxon>Tetramitia</taxon>
        <taxon>Eutetramitia</taxon>
        <taxon>Vahlkampfiidae</taxon>
        <taxon>Naegleria</taxon>
    </lineage>
</organism>
<keyword evidence="4" id="KW-0963">Cytoplasm</keyword>
<evidence type="ECO:0000256" key="6">
    <source>
        <dbReference type="ARBA" id="ARBA00023242"/>
    </source>
</evidence>
<dbReference type="PROSITE" id="PS51475">
    <property type="entry name" value="PROTEASOME_ALPHA_2"/>
    <property type="match status" value="1"/>
</dbReference>
<dbReference type="RefSeq" id="XP_044549044.1">
    <property type="nucleotide sequence ID" value="XM_044694371.1"/>
</dbReference>
<keyword evidence="5 7" id="KW-0647">Proteasome</keyword>
<dbReference type="GO" id="GO:0005829">
    <property type="term" value="C:cytosol"/>
    <property type="evidence" value="ECO:0007669"/>
    <property type="project" value="UniProtKB-ARBA"/>
</dbReference>
<dbReference type="GO" id="GO:0005634">
    <property type="term" value="C:nucleus"/>
    <property type="evidence" value="ECO:0007669"/>
    <property type="project" value="UniProtKB-SubCell"/>
</dbReference>
<dbReference type="EMBL" id="PYSW02000021">
    <property type="protein sequence ID" value="KAG2383365.1"/>
    <property type="molecule type" value="Genomic_DNA"/>
</dbReference>
<name>A0AA88GN20_NAELO</name>
<comment type="similarity">
    <text evidence="7">Belongs to the peptidase T1A family.</text>
</comment>
<keyword evidence="10" id="KW-1185">Reference proteome</keyword>
<evidence type="ECO:0000256" key="5">
    <source>
        <dbReference type="ARBA" id="ARBA00022942"/>
    </source>
</evidence>
<dbReference type="SUPFAM" id="SSF56235">
    <property type="entry name" value="N-terminal nucleophile aminohydrolases (Ntn hydrolases)"/>
    <property type="match status" value="1"/>
</dbReference>
<keyword evidence="6" id="KW-0539">Nucleus</keyword>
<evidence type="ECO:0000256" key="1">
    <source>
        <dbReference type="ARBA" id="ARBA00004123"/>
    </source>
</evidence>
<evidence type="ECO:0000256" key="2">
    <source>
        <dbReference type="ARBA" id="ARBA00004496"/>
    </source>
</evidence>
<dbReference type="InterPro" id="IPR050115">
    <property type="entry name" value="Proteasome_alpha"/>
</dbReference>
<dbReference type="InterPro" id="IPR001353">
    <property type="entry name" value="Proteasome_sua/b"/>
</dbReference>
<protein>
    <recommendedName>
        <fullName evidence="3">Proteasome subunit alpha type-5</fullName>
    </recommendedName>
</protein>
<dbReference type="PANTHER" id="PTHR11599">
    <property type="entry name" value="PROTEASOME SUBUNIT ALPHA/BETA"/>
    <property type="match status" value="1"/>
</dbReference>
<dbReference type="Gene3D" id="3.60.20.10">
    <property type="entry name" value="Glutamine Phosphoribosylpyrophosphate, subunit 1, domain 1"/>
    <property type="match status" value="1"/>
</dbReference>
<dbReference type="AlphaFoldDB" id="A0AA88GN20"/>
<accession>A0AA88GN20</accession>
<feature type="domain" description="Proteasome alpha-type subunits" evidence="8">
    <location>
        <begin position="8"/>
        <end position="30"/>
    </location>
</feature>
<dbReference type="InterPro" id="IPR029055">
    <property type="entry name" value="Ntn_hydrolases_N"/>
</dbReference>
<evidence type="ECO:0000313" key="10">
    <source>
        <dbReference type="Proteomes" id="UP000816034"/>
    </source>
</evidence>
<gene>
    <name evidence="9" type="ORF">C9374_004702</name>
</gene>
<evidence type="ECO:0000259" key="8">
    <source>
        <dbReference type="SMART" id="SM00948"/>
    </source>
</evidence>
<dbReference type="GO" id="GO:0019773">
    <property type="term" value="C:proteasome core complex, alpha-subunit complex"/>
    <property type="evidence" value="ECO:0007669"/>
    <property type="project" value="UniProtKB-UniRule"/>
</dbReference>
<dbReference type="Pfam" id="PF00227">
    <property type="entry name" value="Proteasome"/>
    <property type="match status" value="1"/>
</dbReference>
<dbReference type="FunFam" id="3.60.20.10:FF:000019">
    <property type="entry name" value="Proteasome subunit alpha type"/>
    <property type="match status" value="1"/>
</dbReference>
<dbReference type="InterPro" id="IPR000426">
    <property type="entry name" value="Proteasome_asu_N"/>
</dbReference>
<proteinExistence type="inferred from homology"/>
<dbReference type="Proteomes" id="UP000816034">
    <property type="component" value="Unassembled WGS sequence"/>
</dbReference>
<dbReference type="GeneID" id="68097157"/>
<dbReference type="InterPro" id="IPR023332">
    <property type="entry name" value="Proteasome_alpha-type"/>
</dbReference>
<comment type="subcellular location">
    <subcellularLocation>
        <location evidence="2">Cytoplasm</location>
    </subcellularLocation>
    <subcellularLocation>
        <location evidence="1">Nucleus</location>
    </subcellularLocation>
</comment>
<reference evidence="9 10" key="1">
    <citation type="journal article" date="2018" name="BMC Genomics">
        <title>The genome of Naegleria lovaniensis, the basis for a comparative approach to unravel pathogenicity factors of the human pathogenic amoeba N. fowleri.</title>
        <authorList>
            <person name="Liechti N."/>
            <person name="Schurch N."/>
            <person name="Bruggmann R."/>
            <person name="Wittwer M."/>
        </authorList>
    </citation>
    <scope>NUCLEOTIDE SEQUENCE [LARGE SCALE GENOMIC DNA]</scope>
    <source>
        <strain evidence="9 10">ATCC 30569</strain>
    </source>
</reference>
<dbReference type="Pfam" id="PF10584">
    <property type="entry name" value="Proteasome_A_N"/>
    <property type="match status" value="1"/>
</dbReference>
<dbReference type="GO" id="GO:0043161">
    <property type="term" value="P:proteasome-mediated ubiquitin-dependent protein catabolic process"/>
    <property type="evidence" value="ECO:0007669"/>
    <property type="project" value="InterPro"/>
</dbReference>
<evidence type="ECO:0000256" key="3">
    <source>
        <dbReference type="ARBA" id="ARBA00021343"/>
    </source>
</evidence>
<comment type="caution">
    <text evidence="9">The sequence shown here is derived from an EMBL/GenBank/DDBJ whole genome shotgun (WGS) entry which is preliminary data.</text>
</comment>